<name>A0A2S4W207_9BASI</name>
<dbReference type="AlphaFoldDB" id="A0A2S4W207"/>
<comment type="caution">
    <text evidence="2">The sequence shown here is derived from an EMBL/GenBank/DDBJ whole genome shotgun (WGS) entry which is preliminary data.</text>
</comment>
<feature type="compositionally biased region" description="Basic and acidic residues" evidence="1">
    <location>
        <begin position="171"/>
        <end position="181"/>
    </location>
</feature>
<feature type="compositionally biased region" description="Polar residues" evidence="1">
    <location>
        <begin position="269"/>
        <end position="291"/>
    </location>
</feature>
<gene>
    <name evidence="2" type="ORF">PSTT_01722</name>
</gene>
<evidence type="ECO:0000313" key="3">
    <source>
        <dbReference type="Proteomes" id="UP000239156"/>
    </source>
</evidence>
<sequence>LHLSFPSFTQIPLVIPHCPSTLHLSLLPCGSMAEASSPNQSAPLNPPPLQNETALVAQQDTGNVIATSALDTLKGPAPSLEAYANFNSSSPPTLLCSERRQAGKHEYVTSCSKLEEILQQALGLSASIPVPPATIISGLREMHEQCRKRKQDVSEGKAIPPEDLIDLTNEANDKNDMEKWTRGSSAPKPSPKRRKEEVHLPIGHTPPPKTQDTVGVPPNPAGLSTSASLTLTAPEATGTWLSVISASQGADPATSMPSSTGPEIPINPATPTSTSPDLNPSLITQPGSNSAGPVGGPNQPGPASSEDPNTDAAAPAAPNPNPSIPHPPPITPSLILDETTRAGVHAILSTFQGNLNRHKFKQAHLAIHVFVDCQAKSMHKRTPPPKLPQFALIQSRSTHAAWLKDIQKYCKYFLHFVCWSFFRQSAIHSGLLSLTLVDTILLPSHDEPWNCPRLIDMSNLKFQPCRAMSNSPSPCYFSKYKNRQNLSCLDGPTASHLPSIRPSSLGDLNQNNLDSHLRILEYLNSCKTSGSASNSEDRKLRNDMTLKPLYQLHDLIIDIFITYSIIRGSAVADVELDATSAESQALVVQKKELDKHCSRHNYTPFCLYLVAGAVCLRASALGFLSAVEHIFSKNTPRREGLEPVWKRLGAYIDNLFIESFLTPNCLLNFRQPQIIPLAQAITSDFLACIQDQFPAQEFKLPWAVTAK</sequence>
<proteinExistence type="predicted"/>
<dbReference type="Proteomes" id="UP000239156">
    <property type="component" value="Unassembled WGS sequence"/>
</dbReference>
<organism evidence="2 3">
    <name type="scientific">Puccinia striiformis</name>
    <dbReference type="NCBI Taxonomy" id="27350"/>
    <lineage>
        <taxon>Eukaryota</taxon>
        <taxon>Fungi</taxon>
        <taxon>Dikarya</taxon>
        <taxon>Basidiomycota</taxon>
        <taxon>Pucciniomycotina</taxon>
        <taxon>Pucciniomycetes</taxon>
        <taxon>Pucciniales</taxon>
        <taxon>Pucciniaceae</taxon>
        <taxon>Puccinia</taxon>
    </lineage>
</organism>
<protein>
    <submittedName>
        <fullName evidence="2">Uncharacterized protein</fullName>
    </submittedName>
</protein>
<accession>A0A2S4W207</accession>
<feature type="region of interest" description="Disordered" evidence="1">
    <location>
        <begin position="248"/>
        <end position="334"/>
    </location>
</feature>
<dbReference type="VEuPathDB" id="FungiDB:PSTT_01722"/>
<reference evidence="2" key="1">
    <citation type="submission" date="2017-12" db="EMBL/GenBank/DDBJ databases">
        <title>Gene loss provides genomic basis for host adaptation in cereal stripe rust fungi.</title>
        <authorList>
            <person name="Xia C."/>
        </authorList>
    </citation>
    <scope>NUCLEOTIDE SEQUENCE [LARGE SCALE GENOMIC DNA]</scope>
    <source>
        <strain evidence="2">93-210</strain>
    </source>
</reference>
<dbReference type="EMBL" id="PKSL01000010">
    <property type="protein sequence ID" value="POW15810.1"/>
    <property type="molecule type" value="Genomic_DNA"/>
</dbReference>
<evidence type="ECO:0000256" key="1">
    <source>
        <dbReference type="SAM" id="MobiDB-lite"/>
    </source>
</evidence>
<feature type="region of interest" description="Disordered" evidence="1">
    <location>
        <begin position="147"/>
        <end position="226"/>
    </location>
</feature>
<keyword evidence="3" id="KW-1185">Reference proteome</keyword>
<evidence type="ECO:0000313" key="2">
    <source>
        <dbReference type="EMBL" id="POW15810.1"/>
    </source>
</evidence>
<feature type="compositionally biased region" description="Pro residues" evidence="1">
    <location>
        <begin position="317"/>
        <end position="331"/>
    </location>
</feature>
<feature type="non-terminal residue" evidence="2">
    <location>
        <position position="1"/>
    </location>
</feature>